<dbReference type="GO" id="GO:0008168">
    <property type="term" value="F:methyltransferase activity"/>
    <property type="evidence" value="ECO:0007669"/>
    <property type="project" value="UniProtKB-KW"/>
</dbReference>
<dbReference type="EMBL" id="JAQIZT010000001">
    <property type="protein sequence ID" value="KAJ7014258.1"/>
    <property type="molecule type" value="Genomic_DNA"/>
</dbReference>
<dbReference type="AlphaFoldDB" id="A0AAD6WIK1"/>
<keyword evidence="3" id="KW-0479">Metal-binding</keyword>
<dbReference type="SUPFAM" id="SSF53335">
    <property type="entry name" value="S-adenosyl-L-methionine-dependent methyltransferases"/>
    <property type="match status" value="1"/>
</dbReference>
<evidence type="ECO:0000256" key="4">
    <source>
        <dbReference type="ARBA" id="ARBA00022842"/>
    </source>
</evidence>
<dbReference type="InterPro" id="IPR005299">
    <property type="entry name" value="MeTrfase_7"/>
</dbReference>
<dbReference type="GO" id="GO:0032259">
    <property type="term" value="P:methylation"/>
    <property type="evidence" value="ECO:0007669"/>
    <property type="project" value="UniProtKB-KW"/>
</dbReference>
<comment type="caution">
    <text evidence="5">The sequence shown here is derived from an EMBL/GenBank/DDBJ whole genome shotgun (WGS) entry which is preliminary data.</text>
</comment>
<evidence type="ECO:0000256" key="2">
    <source>
        <dbReference type="ARBA" id="ARBA00022679"/>
    </source>
</evidence>
<keyword evidence="4" id="KW-0460">Magnesium</keyword>
<evidence type="ECO:0000313" key="6">
    <source>
        <dbReference type="Proteomes" id="UP001164929"/>
    </source>
</evidence>
<dbReference type="PANTHER" id="PTHR31009">
    <property type="entry name" value="S-ADENOSYL-L-METHIONINE:CARBOXYL METHYLTRANSFERASE FAMILY PROTEIN"/>
    <property type="match status" value="1"/>
</dbReference>
<dbReference type="InterPro" id="IPR042086">
    <property type="entry name" value="MeTrfase_capping"/>
</dbReference>
<dbReference type="GO" id="GO:0046872">
    <property type="term" value="F:metal ion binding"/>
    <property type="evidence" value="ECO:0007669"/>
    <property type="project" value="UniProtKB-KW"/>
</dbReference>
<evidence type="ECO:0000256" key="3">
    <source>
        <dbReference type="ARBA" id="ARBA00022723"/>
    </source>
</evidence>
<sequence length="406" mass="44367">MAPKGDNVVVSSMKLEKLLCMKGGKGEASYANNSQAQAIHARSMLHLLEETLDRVHLNSPEFPFQVADLGCSSGNNTIHIIDVIIKHMIKRFESSGLEPPEFSAFFADLPSNDFNTLFQLLPPPANYGGSMEECLAASGHRNYFAAGVPGSFHRRLFPARSIDVFHSAFSLHWLSQVPECVLDKRSAAYNKGRVFIHNASESTTNAYRKQFQTDLAGFLSARSQEMKSGGSMFLVCLGRTSADPTDQGGAGLLFGTHFQDAWDDLVQEAAAVNGPGLQLNLSGPRVKRLGLITSEKRDNFNIPVYAPSLQDFKEVVEANGSFTIDKLEVFKGGSPLVVNHPDNEAEVSRAMANSCRSVAGVLVDAHIGDGLSEELFLRVEHRAKSHAKELLEKLQFFHIVASLSFA</sequence>
<evidence type="ECO:0000256" key="1">
    <source>
        <dbReference type="ARBA" id="ARBA00022603"/>
    </source>
</evidence>
<dbReference type="Gene3D" id="1.10.1200.220">
    <property type="match status" value="1"/>
</dbReference>
<dbReference type="Proteomes" id="UP001164929">
    <property type="component" value="Chromosome 1"/>
</dbReference>
<evidence type="ECO:0000313" key="5">
    <source>
        <dbReference type="EMBL" id="KAJ7014258.1"/>
    </source>
</evidence>
<protein>
    <submittedName>
        <fullName evidence="5">Uncharacterized protein</fullName>
    </submittedName>
</protein>
<keyword evidence="1" id="KW-0489">Methyltransferase</keyword>
<name>A0AAD6WIK1_9ROSI</name>
<gene>
    <name evidence="5" type="ORF">NC653_003766</name>
</gene>
<reference evidence="5 6" key="1">
    <citation type="journal article" date="2023" name="Mol. Ecol. Resour.">
        <title>Chromosome-level genome assembly of a triploid poplar Populus alba 'Berolinensis'.</title>
        <authorList>
            <person name="Chen S."/>
            <person name="Yu Y."/>
            <person name="Wang X."/>
            <person name="Wang S."/>
            <person name="Zhang T."/>
            <person name="Zhou Y."/>
            <person name="He R."/>
            <person name="Meng N."/>
            <person name="Wang Y."/>
            <person name="Liu W."/>
            <person name="Liu Z."/>
            <person name="Liu J."/>
            <person name="Guo Q."/>
            <person name="Huang H."/>
            <person name="Sederoff R.R."/>
            <person name="Wang G."/>
            <person name="Qu G."/>
            <person name="Chen S."/>
        </authorList>
    </citation>
    <scope>NUCLEOTIDE SEQUENCE [LARGE SCALE GENOMIC DNA]</scope>
    <source>
        <strain evidence="5">SC-2020</strain>
    </source>
</reference>
<keyword evidence="2" id="KW-0808">Transferase</keyword>
<accession>A0AAD6WIK1</accession>
<dbReference type="Pfam" id="PF03492">
    <property type="entry name" value="Methyltransf_7"/>
    <property type="match status" value="2"/>
</dbReference>
<dbReference type="Gene3D" id="1.10.1200.270">
    <property type="entry name" value="Methyltransferase, alpha-helical capping domain"/>
    <property type="match status" value="1"/>
</dbReference>
<organism evidence="5 6">
    <name type="scientific">Populus alba x Populus x berolinensis</name>
    <dbReference type="NCBI Taxonomy" id="444605"/>
    <lineage>
        <taxon>Eukaryota</taxon>
        <taxon>Viridiplantae</taxon>
        <taxon>Streptophyta</taxon>
        <taxon>Embryophyta</taxon>
        <taxon>Tracheophyta</taxon>
        <taxon>Spermatophyta</taxon>
        <taxon>Magnoliopsida</taxon>
        <taxon>eudicotyledons</taxon>
        <taxon>Gunneridae</taxon>
        <taxon>Pentapetalae</taxon>
        <taxon>rosids</taxon>
        <taxon>fabids</taxon>
        <taxon>Malpighiales</taxon>
        <taxon>Salicaceae</taxon>
        <taxon>Saliceae</taxon>
        <taxon>Populus</taxon>
    </lineage>
</organism>
<dbReference type="Gene3D" id="3.40.50.150">
    <property type="entry name" value="Vaccinia Virus protein VP39"/>
    <property type="match status" value="1"/>
</dbReference>
<proteinExistence type="predicted"/>
<dbReference type="InterPro" id="IPR029063">
    <property type="entry name" value="SAM-dependent_MTases_sf"/>
</dbReference>
<keyword evidence="6" id="KW-1185">Reference proteome</keyword>